<evidence type="ECO:0000313" key="4">
    <source>
        <dbReference type="Proteomes" id="UP000063236"/>
    </source>
</evidence>
<evidence type="ECO:0000259" key="2">
    <source>
        <dbReference type="Pfam" id="PF00535"/>
    </source>
</evidence>
<protein>
    <submittedName>
        <fullName evidence="3">Glycosyl transferase family A</fullName>
    </submittedName>
</protein>
<dbReference type="PANTHER" id="PTHR22916:SF3">
    <property type="entry name" value="UDP-GLCNAC:BETAGAL BETA-1,3-N-ACETYLGLUCOSAMINYLTRANSFERASE-LIKE PROTEIN 1"/>
    <property type="match status" value="1"/>
</dbReference>
<feature type="domain" description="Glycosyltransferase 2-like" evidence="2">
    <location>
        <begin position="19"/>
        <end position="131"/>
    </location>
</feature>
<accession>A0AAW3P815</accession>
<dbReference type="GO" id="GO:0016758">
    <property type="term" value="F:hexosyltransferase activity"/>
    <property type="evidence" value="ECO:0007669"/>
    <property type="project" value="UniProtKB-ARBA"/>
</dbReference>
<dbReference type="Gene3D" id="3.90.550.10">
    <property type="entry name" value="Spore Coat Polysaccharide Biosynthesis Protein SpsA, Chain A"/>
    <property type="match status" value="1"/>
</dbReference>
<dbReference type="PANTHER" id="PTHR22916">
    <property type="entry name" value="GLYCOSYLTRANSFERASE"/>
    <property type="match status" value="1"/>
</dbReference>
<comment type="caution">
    <text evidence="3">The sequence shown here is derived from an EMBL/GenBank/DDBJ whole genome shotgun (WGS) entry which is preliminary data.</text>
</comment>
<dbReference type="Proteomes" id="UP000063236">
    <property type="component" value="Unassembled WGS sequence"/>
</dbReference>
<gene>
    <name evidence="3" type="ORF">WL88_28820</name>
</gene>
<name>A0AAW3P815_9BURK</name>
<evidence type="ECO:0000256" key="1">
    <source>
        <dbReference type="SAM" id="MobiDB-lite"/>
    </source>
</evidence>
<feature type="region of interest" description="Disordered" evidence="1">
    <location>
        <begin position="461"/>
        <end position="480"/>
    </location>
</feature>
<dbReference type="InterPro" id="IPR001173">
    <property type="entry name" value="Glyco_trans_2-like"/>
</dbReference>
<evidence type="ECO:0000313" key="3">
    <source>
        <dbReference type="EMBL" id="KWF45191.1"/>
    </source>
</evidence>
<dbReference type="SUPFAM" id="SSF53448">
    <property type="entry name" value="Nucleotide-diphospho-sugar transferases"/>
    <property type="match status" value="1"/>
</dbReference>
<organism evidence="3 4">
    <name type="scientific">Burkholderia diffusa</name>
    <dbReference type="NCBI Taxonomy" id="488732"/>
    <lineage>
        <taxon>Bacteria</taxon>
        <taxon>Pseudomonadati</taxon>
        <taxon>Pseudomonadota</taxon>
        <taxon>Betaproteobacteria</taxon>
        <taxon>Burkholderiales</taxon>
        <taxon>Burkholderiaceae</taxon>
        <taxon>Burkholderia</taxon>
        <taxon>Burkholderia cepacia complex</taxon>
    </lineage>
</organism>
<dbReference type="Pfam" id="PF00535">
    <property type="entry name" value="Glycos_transf_2"/>
    <property type="match status" value="1"/>
</dbReference>
<dbReference type="AlphaFoldDB" id="A0AAW3P815"/>
<sequence length="480" mass="54248">MARLLTHAPGATRELPFVSVVCPTWQRRTFLPYLVYMFQYQDYPADRRELIILDDSPDSNRSLIDHLVAVAGADPASIRYYHVEERMTIGCKRNRLNELARGEYIVCMDDDDYYPPDKLSYAIGSMQDSAAKFSGSDQIYIWYSHVDTIYRTHSFGEQHALNGTFAYHRNYLATHRYDDRAVLAEERSFMADFTVPVLQIDPKRSILCISHSANTFDKDFILQSCERTDLKLEDFIADGHLLRHFRRLSHAPHNAGVEWHRFDRIVVNSSAGSSARLAKFRASLVELGVSSAQIVEFQSASSDGQDTEGHLAVARLAREAGWKNYLLLDDRVQFVRQEKAVANVNRLLKALEQFQWEVVILGADVRAGAPLQSLPGAQKVSLAGEAVAYAVNGSYYDAFIAHFERLLAEAHGAEHLCARIDHAWLPMMQAGRWLALYPSFAYLAQREDGVDLTPGFFRKMRGSDNEQNSAAPVNLSRSSS</sequence>
<dbReference type="EMBL" id="LPJV01000062">
    <property type="protein sequence ID" value="KWF45191.1"/>
    <property type="molecule type" value="Genomic_DNA"/>
</dbReference>
<proteinExistence type="predicted"/>
<dbReference type="InterPro" id="IPR029044">
    <property type="entry name" value="Nucleotide-diphossugar_trans"/>
</dbReference>
<dbReference type="CDD" id="cd00761">
    <property type="entry name" value="Glyco_tranf_GTA_type"/>
    <property type="match status" value="1"/>
</dbReference>
<feature type="compositionally biased region" description="Polar residues" evidence="1">
    <location>
        <begin position="465"/>
        <end position="480"/>
    </location>
</feature>
<keyword evidence="3" id="KW-0808">Transferase</keyword>
<reference evidence="3 4" key="1">
    <citation type="submission" date="2015-11" db="EMBL/GenBank/DDBJ databases">
        <title>Expanding the genomic diversity of Burkholderia species for the development of highly accurate diagnostics.</title>
        <authorList>
            <person name="Sahl J."/>
            <person name="Keim P."/>
            <person name="Wagner D."/>
        </authorList>
    </citation>
    <scope>NUCLEOTIDE SEQUENCE [LARGE SCALE GENOMIC DNA]</scope>
    <source>
        <strain evidence="3 4">MSMB378WGS</strain>
    </source>
</reference>